<protein>
    <submittedName>
        <fullName evidence="1">Uncharacterized protein</fullName>
    </submittedName>
</protein>
<reference evidence="1 2" key="1">
    <citation type="submission" date="2024-08" db="EMBL/GenBank/DDBJ databases">
        <authorList>
            <person name="Cucini C."/>
            <person name="Frati F."/>
        </authorList>
    </citation>
    <scope>NUCLEOTIDE SEQUENCE [LARGE SCALE GENOMIC DNA]</scope>
</reference>
<evidence type="ECO:0000313" key="1">
    <source>
        <dbReference type="EMBL" id="CAL8126926.1"/>
    </source>
</evidence>
<dbReference type="Proteomes" id="UP001642540">
    <property type="component" value="Unassembled WGS sequence"/>
</dbReference>
<dbReference type="EMBL" id="CAXLJM020000072">
    <property type="protein sequence ID" value="CAL8126926.1"/>
    <property type="molecule type" value="Genomic_DNA"/>
</dbReference>
<organism evidence="1 2">
    <name type="scientific">Orchesella dallaii</name>
    <dbReference type="NCBI Taxonomy" id="48710"/>
    <lineage>
        <taxon>Eukaryota</taxon>
        <taxon>Metazoa</taxon>
        <taxon>Ecdysozoa</taxon>
        <taxon>Arthropoda</taxon>
        <taxon>Hexapoda</taxon>
        <taxon>Collembola</taxon>
        <taxon>Entomobryomorpha</taxon>
        <taxon>Entomobryoidea</taxon>
        <taxon>Orchesellidae</taxon>
        <taxon>Orchesellinae</taxon>
        <taxon>Orchesella</taxon>
    </lineage>
</organism>
<keyword evidence="2" id="KW-1185">Reference proteome</keyword>
<name>A0ABP1RDG0_9HEXA</name>
<comment type="caution">
    <text evidence="1">The sequence shown here is derived from an EMBL/GenBank/DDBJ whole genome shotgun (WGS) entry which is preliminary data.</text>
</comment>
<sequence>MDAPPDLAAAFHKLHFLKLECNSSSDAGTLKYNLKNHFNAEVTEIIGHLDESVNNIELEAFDSSKNCKGSMNKLFSITISKQADVMEYDMHCEIMSITGQVISSITMKDSGLSTYNYNVLDSAGALLLQVSRKQIQQGHTEFQITTLDGCVNARVDIHNGKVFLSMVPELDSFSKVTLVCLMMVMDLAENQQKESSASKRDSAFDTSKFYTNQKLIA</sequence>
<proteinExistence type="predicted"/>
<accession>A0ABP1RDG0</accession>
<gene>
    <name evidence="1" type="ORF">ODALV1_LOCUS21618</name>
</gene>
<evidence type="ECO:0000313" key="2">
    <source>
        <dbReference type="Proteomes" id="UP001642540"/>
    </source>
</evidence>